<dbReference type="AlphaFoldDB" id="A0A1Q9D9N6"/>
<feature type="compositionally biased region" description="Polar residues" evidence="1">
    <location>
        <begin position="235"/>
        <end position="252"/>
    </location>
</feature>
<reference evidence="2 3" key="1">
    <citation type="submission" date="2016-02" db="EMBL/GenBank/DDBJ databases">
        <title>Genome analysis of coral dinoflagellate symbionts highlights evolutionary adaptations to a symbiotic lifestyle.</title>
        <authorList>
            <person name="Aranda M."/>
            <person name="Li Y."/>
            <person name="Liew Y.J."/>
            <person name="Baumgarten S."/>
            <person name="Simakov O."/>
            <person name="Wilson M."/>
            <person name="Piel J."/>
            <person name="Ashoor H."/>
            <person name="Bougouffa S."/>
            <person name="Bajic V.B."/>
            <person name="Ryu T."/>
            <person name="Ravasi T."/>
            <person name="Bayer T."/>
            <person name="Micklem G."/>
            <person name="Kim H."/>
            <person name="Bhak J."/>
            <person name="Lajeunesse T.C."/>
            <person name="Voolstra C.R."/>
        </authorList>
    </citation>
    <scope>NUCLEOTIDE SEQUENCE [LARGE SCALE GENOMIC DNA]</scope>
    <source>
        <strain evidence="2 3">CCMP2467</strain>
    </source>
</reference>
<feature type="region of interest" description="Disordered" evidence="1">
    <location>
        <begin position="232"/>
        <end position="260"/>
    </location>
</feature>
<dbReference type="Proteomes" id="UP000186817">
    <property type="component" value="Unassembled WGS sequence"/>
</dbReference>
<organism evidence="2 3">
    <name type="scientific">Symbiodinium microadriaticum</name>
    <name type="common">Dinoflagellate</name>
    <name type="synonym">Zooxanthella microadriatica</name>
    <dbReference type="NCBI Taxonomy" id="2951"/>
    <lineage>
        <taxon>Eukaryota</taxon>
        <taxon>Sar</taxon>
        <taxon>Alveolata</taxon>
        <taxon>Dinophyceae</taxon>
        <taxon>Suessiales</taxon>
        <taxon>Symbiodiniaceae</taxon>
        <taxon>Symbiodinium</taxon>
    </lineage>
</organism>
<gene>
    <name evidence="2" type="ORF">AK812_SmicGene26337</name>
</gene>
<accession>A0A1Q9D9N6</accession>
<evidence type="ECO:0000256" key="1">
    <source>
        <dbReference type="SAM" id="MobiDB-lite"/>
    </source>
</evidence>
<sequence length="440" mass="48314">MAMQLGNIQTNSVLWNPSCYGDPEAVRVSVCLEPDEAAKSFFLEVEDQLAAQLSEHSSRDQRIFGKFLQPEDVKQRMVSALKDWKRSFTSVSVPVKVKQFSQLAQQVVLVANVLGQANFTVKFFQLGQQVVLVADDQCVGQANFTAHIEQGDKEIDSKTEAAWPEPKRVGRLTSLARGCFECLGTTVYRRTDHSAARYRGHGTGRLVAARKSHTAVRRGKIARYRNSPAEGHSWLFSQRSGPTGANNSSAPCSGSAAEPELRVRRGPPPFGCEFRVVANGLPWFVQLAIDAMIVSSVAGCARLVVLGIEACAHRDMGGMQQWHHFHFGPKWRLLLLVAERIVQVSVQPANYRPKRQGASDVRRSEQRGSKCALQSHAQESPPAAQPTLPSRGAQGGRSALGSEAHELSDEAKRLGIPTASNFTGEDAQSLRPRRDGMMDF</sequence>
<comment type="caution">
    <text evidence="2">The sequence shown here is derived from an EMBL/GenBank/DDBJ whole genome shotgun (WGS) entry which is preliminary data.</text>
</comment>
<proteinExistence type="predicted"/>
<name>A0A1Q9D9N6_SYMMI</name>
<dbReference type="EMBL" id="LSRX01000643">
    <property type="protein sequence ID" value="OLP91914.1"/>
    <property type="molecule type" value="Genomic_DNA"/>
</dbReference>
<protein>
    <submittedName>
        <fullName evidence="2">Uncharacterized protein</fullName>
    </submittedName>
</protein>
<keyword evidence="3" id="KW-1185">Reference proteome</keyword>
<evidence type="ECO:0000313" key="2">
    <source>
        <dbReference type="EMBL" id="OLP91914.1"/>
    </source>
</evidence>
<feature type="region of interest" description="Disordered" evidence="1">
    <location>
        <begin position="352"/>
        <end position="440"/>
    </location>
</feature>
<evidence type="ECO:0000313" key="3">
    <source>
        <dbReference type="Proteomes" id="UP000186817"/>
    </source>
</evidence>
<feature type="compositionally biased region" description="Basic and acidic residues" evidence="1">
    <location>
        <begin position="403"/>
        <end position="413"/>
    </location>
</feature>